<organism evidence="2 3">
    <name type="scientific">Dermatophagoides farinae</name>
    <name type="common">American house dust mite</name>
    <dbReference type="NCBI Taxonomy" id="6954"/>
    <lineage>
        <taxon>Eukaryota</taxon>
        <taxon>Metazoa</taxon>
        <taxon>Ecdysozoa</taxon>
        <taxon>Arthropoda</taxon>
        <taxon>Chelicerata</taxon>
        <taxon>Arachnida</taxon>
        <taxon>Acari</taxon>
        <taxon>Acariformes</taxon>
        <taxon>Sarcoptiformes</taxon>
        <taxon>Astigmata</taxon>
        <taxon>Psoroptidia</taxon>
        <taxon>Analgoidea</taxon>
        <taxon>Pyroglyphidae</taxon>
        <taxon>Dermatophagoidinae</taxon>
        <taxon>Dermatophagoides</taxon>
    </lineage>
</organism>
<dbReference type="SUPFAM" id="SSF54236">
    <property type="entry name" value="Ubiquitin-like"/>
    <property type="match status" value="1"/>
</dbReference>
<dbReference type="Gene3D" id="3.10.20.90">
    <property type="entry name" value="Phosphatidylinositol 3-kinase Catalytic Subunit, Chain A, domain 1"/>
    <property type="match status" value="1"/>
</dbReference>
<dbReference type="InterPro" id="IPR040015">
    <property type="entry name" value="UBL3-like"/>
</dbReference>
<gene>
    <name evidence="2" type="primary">UBL3_1</name>
    <name evidence="2" type="ORF">DERF_010271</name>
</gene>
<dbReference type="EMBL" id="ASGP02000004">
    <property type="protein sequence ID" value="KAH9511844.1"/>
    <property type="molecule type" value="Genomic_DNA"/>
</dbReference>
<dbReference type="PANTHER" id="PTHR13169:SF0">
    <property type="entry name" value="UBIQUITIN-LIKE PROTEIN 3"/>
    <property type="match status" value="1"/>
</dbReference>
<sequence>MNYVIWKKMADTIPSDKINLRLIMPAYGESGKAKDFIFSPSDSAADIAQFVFNHWPDDWADQAVPKPEILRLIFQGRFLHGNVTLGILQLPLGKTTVMHLVPREHLPKVNSQDNCPKSKDRSSGCCSCLGSCSIL</sequence>
<evidence type="ECO:0000313" key="2">
    <source>
        <dbReference type="EMBL" id="KAH9511844.1"/>
    </source>
</evidence>
<proteinExistence type="predicted"/>
<keyword evidence="3" id="KW-1185">Reference proteome</keyword>
<name>A0A922HWP5_DERFA</name>
<evidence type="ECO:0000313" key="3">
    <source>
        <dbReference type="Proteomes" id="UP000790347"/>
    </source>
</evidence>
<reference evidence="2" key="2">
    <citation type="journal article" date="2022" name="Res Sq">
        <title>Comparative Genomics Reveals Insights into the Divergent Evolution of Astigmatic Mites and Household Pest Adaptations.</title>
        <authorList>
            <person name="Xiong Q."/>
            <person name="Wan A.T.-Y."/>
            <person name="Liu X.-Y."/>
            <person name="Fung C.S.-H."/>
            <person name="Xiao X."/>
            <person name="Malainual N."/>
            <person name="Hou J."/>
            <person name="Wang L."/>
            <person name="Wang M."/>
            <person name="Yang K."/>
            <person name="Cui Y."/>
            <person name="Leung E."/>
            <person name="Nong W."/>
            <person name="Shin S.-K."/>
            <person name="Au S."/>
            <person name="Jeong K.Y."/>
            <person name="Chew F.T."/>
            <person name="Hui J."/>
            <person name="Leung T.F."/>
            <person name="Tungtrongchitr A."/>
            <person name="Zhong N."/>
            <person name="Liu Z."/>
            <person name="Tsui S."/>
        </authorList>
    </citation>
    <scope>NUCLEOTIDE SEQUENCE</scope>
    <source>
        <strain evidence="2">Derf</strain>
        <tissue evidence="2">Whole organism</tissue>
    </source>
</reference>
<protein>
    <submittedName>
        <fullName evidence="2">Ubiquitin-like protein 3</fullName>
    </submittedName>
</protein>
<dbReference type="AlphaFoldDB" id="A0A922HWP5"/>
<evidence type="ECO:0000259" key="1">
    <source>
        <dbReference type="Pfam" id="PF13881"/>
    </source>
</evidence>
<feature type="domain" description="UBL3-like ubiquitin" evidence="1">
    <location>
        <begin position="16"/>
        <end position="126"/>
    </location>
</feature>
<dbReference type="InterPro" id="IPR029071">
    <property type="entry name" value="Ubiquitin-like_domsf"/>
</dbReference>
<reference evidence="2" key="1">
    <citation type="submission" date="2013-05" db="EMBL/GenBank/DDBJ databases">
        <authorList>
            <person name="Yim A.K.Y."/>
            <person name="Chan T.F."/>
            <person name="Ji K.M."/>
            <person name="Liu X.Y."/>
            <person name="Zhou J.W."/>
            <person name="Li R.Q."/>
            <person name="Yang K.Y."/>
            <person name="Li J."/>
            <person name="Li M."/>
            <person name="Law P.T.W."/>
            <person name="Wu Y.L."/>
            <person name="Cai Z.L."/>
            <person name="Qin H."/>
            <person name="Bao Y."/>
            <person name="Leung R.K.K."/>
            <person name="Ng P.K.S."/>
            <person name="Zou J."/>
            <person name="Zhong X.J."/>
            <person name="Ran P.X."/>
            <person name="Zhong N.S."/>
            <person name="Liu Z.G."/>
            <person name="Tsui S.K.W."/>
        </authorList>
    </citation>
    <scope>NUCLEOTIDE SEQUENCE</scope>
    <source>
        <strain evidence="2">Derf</strain>
        <tissue evidence="2">Whole organism</tissue>
    </source>
</reference>
<accession>A0A922HWP5</accession>
<comment type="caution">
    <text evidence="2">The sequence shown here is derived from an EMBL/GenBank/DDBJ whole genome shotgun (WGS) entry which is preliminary data.</text>
</comment>
<dbReference type="PANTHER" id="PTHR13169">
    <property type="entry name" value="UBIQUITIN-LIKE PROTEIN 3 HCG-1 PROTEIN"/>
    <property type="match status" value="1"/>
</dbReference>
<dbReference type="Pfam" id="PF13881">
    <property type="entry name" value="Rad60-SLD_2"/>
    <property type="match status" value="1"/>
</dbReference>
<dbReference type="Proteomes" id="UP000790347">
    <property type="component" value="Unassembled WGS sequence"/>
</dbReference>
<dbReference type="CDD" id="cd17048">
    <property type="entry name" value="Ubl_UBL3"/>
    <property type="match status" value="1"/>
</dbReference>
<dbReference type="InterPro" id="IPR047977">
    <property type="entry name" value="UBL3_Ubl_met"/>
</dbReference>
<dbReference type="InterPro" id="IPR039540">
    <property type="entry name" value="UBL3-like_ubiquitin_dom"/>
</dbReference>